<keyword evidence="1" id="KW-1133">Transmembrane helix</keyword>
<evidence type="ECO:0000313" key="3">
    <source>
        <dbReference type="Proteomes" id="UP000244896"/>
    </source>
</evidence>
<dbReference type="RefSeq" id="WP_108825060.1">
    <property type="nucleotide sequence ID" value="NZ_CP023004.1"/>
</dbReference>
<dbReference type="OrthoDB" id="6706661at2"/>
<accession>A0A2U8E2Z2</accession>
<gene>
    <name evidence="2" type="ORF">CKA38_08345</name>
</gene>
<keyword evidence="3" id="KW-1185">Reference proteome</keyword>
<evidence type="ECO:0000256" key="1">
    <source>
        <dbReference type="SAM" id="Phobius"/>
    </source>
</evidence>
<dbReference type="KEGG" id="elut:CKA38_08345"/>
<name>A0A2U8E2Z2_9BACT</name>
<keyword evidence="1" id="KW-0472">Membrane</keyword>
<dbReference type="AlphaFoldDB" id="A0A2U8E2Z2"/>
<dbReference type="Proteomes" id="UP000244896">
    <property type="component" value="Chromosome"/>
</dbReference>
<keyword evidence="1" id="KW-0812">Transmembrane</keyword>
<reference evidence="2 3" key="1">
    <citation type="journal article" date="2018" name="Syst. Appl. Microbiol.">
        <title>Ereboglobus luteus gen. nov. sp. nov. from cockroach guts, and new insights into the oxygen relationship of the genera Opitutus and Didymococcus (Verrucomicrobia: Opitutaceae).</title>
        <authorList>
            <person name="Tegtmeier D."/>
            <person name="Belitz A."/>
            <person name="Radek R."/>
            <person name="Heimerl T."/>
            <person name="Brune A."/>
        </authorList>
    </citation>
    <scope>NUCLEOTIDE SEQUENCE [LARGE SCALE GENOMIC DNA]</scope>
    <source>
        <strain evidence="2 3">Ho45</strain>
    </source>
</reference>
<feature type="transmembrane region" description="Helical" evidence="1">
    <location>
        <begin position="15"/>
        <end position="33"/>
    </location>
</feature>
<protein>
    <submittedName>
        <fullName evidence="2">Uncharacterized protein</fullName>
    </submittedName>
</protein>
<dbReference type="EMBL" id="CP023004">
    <property type="protein sequence ID" value="AWI09248.1"/>
    <property type="molecule type" value="Genomic_DNA"/>
</dbReference>
<sequence>MQWPFHHHDPDRIKIWLKQVAVLGLVLLLFFWWRHEPNATWEGTPAPVAPAQTSGGLPSPFEHEGYVITPLAHYSVTAVVLARERYRFDAMAEICPVDLGLGWGPLSEAERINLIDFSQSLRWMDWRVSAKNVPRLKLSKPEVGRHSANTHCVPADSAIREALLRVKRHDLVTLKGYLIKAVRGKNDFTSSTSRTDTGGGACEIVFVTEIESAAL</sequence>
<organism evidence="2 3">
    <name type="scientific">Ereboglobus luteus</name>
    <dbReference type="NCBI Taxonomy" id="1796921"/>
    <lineage>
        <taxon>Bacteria</taxon>
        <taxon>Pseudomonadati</taxon>
        <taxon>Verrucomicrobiota</taxon>
        <taxon>Opitutia</taxon>
        <taxon>Opitutales</taxon>
        <taxon>Opitutaceae</taxon>
        <taxon>Ereboglobus</taxon>
    </lineage>
</organism>
<proteinExistence type="predicted"/>
<evidence type="ECO:0000313" key="2">
    <source>
        <dbReference type="EMBL" id="AWI09248.1"/>
    </source>
</evidence>